<feature type="region of interest" description="Disordered" evidence="1">
    <location>
        <begin position="103"/>
        <end position="141"/>
    </location>
</feature>
<keyword evidence="2" id="KW-0472">Membrane</keyword>
<evidence type="ECO:0000313" key="4">
    <source>
        <dbReference type="Proteomes" id="UP000663090"/>
    </source>
</evidence>
<evidence type="ECO:0000256" key="1">
    <source>
        <dbReference type="SAM" id="MobiDB-lite"/>
    </source>
</evidence>
<keyword evidence="4" id="KW-1185">Reference proteome</keyword>
<feature type="compositionally biased region" description="Basic and acidic residues" evidence="1">
    <location>
        <begin position="117"/>
        <end position="126"/>
    </location>
</feature>
<keyword evidence="2" id="KW-0812">Transmembrane</keyword>
<feature type="transmembrane region" description="Helical" evidence="2">
    <location>
        <begin position="209"/>
        <end position="228"/>
    </location>
</feature>
<dbReference type="RefSeq" id="WP_206714434.1">
    <property type="nucleotide sequence ID" value="NZ_CP071091.1"/>
</dbReference>
<keyword evidence="2" id="KW-1133">Transmembrane helix</keyword>
<evidence type="ECO:0000313" key="3">
    <source>
        <dbReference type="EMBL" id="QSQ12719.1"/>
    </source>
</evidence>
<proteinExistence type="predicted"/>
<name>A0ABX7N1W5_9BACT</name>
<dbReference type="EMBL" id="CP071091">
    <property type="protein sequence ID" value="QSQ12719.1"/>
    <property type="molecule type" value="Genomic_DNA"/>
</dbReference>
<sequence length="233" mass="26166">MKFKLSRFLHLENDRGERAKQDAPAQLHDGGRRFEDLAERGAAPQGNIVPEAHLERFKAQAPLVLEHRPDLSEDALDFPRCLLCDAENGRYAKTCQRCEADLTTPQQREHKARLTRARQEARDRRASPGAEGASSRLEHERREDDERYAYLMGKLRAQEQKGSGWHLFRKHASLGTGLLALLPSPFARRVAVAAYLGVTLVLLRGHGRLRIAGMALAGLGLVMLLPILGTRRR</sequence>
<protein>
    <submittedName>
        <fullName evidence="3">Uncharacterized protein</fullName>
    </submittedName>
</protein>
<organism evidence="3 4">
    <name type="scientific">Myxococcus landrumensis</name>
    <dbReference type="NCBI Taxonomy" id="2813577"/>
    <lineage>
        <taxon>Bacteria</taxon>
        <taxon>Pseudomonadati</taxon>
        <taxon>Myxococcota</taxon>
        <taxon>Myxococcia</taxon>
        <taxon>Myxococcales</taxon>
        <taxon>Cystobacterineae</taxon>
        <taxon>Myxococcaceae</taxon>
        <taxon>Myxococcus</taxon>
    </lineage>
</organism>
<reference evidence="3 4" key="1">
    <citation type="submission" date="2021-02" db="EMBL/GenBank/DDBJ databases">
        <title>De Novo genome assembly of isolated myxobacteria.</title>
        <authorList>
            <person name="Stevens D.C."/>
        </authorList>
    </citation>
    <scope>NUCLEOTIDE SEQUENCE [LARGE SCALE GENOMIC DNA]</scope>
    <source>
        <strain evidence="3 4">SCHIC003</strain>
    </source>
</reference>
<accession>A0ABX7N1W5</accession>
<dbReference type="Proteomes" id="UP000663090">
    <property type="component" value="Chromosome"/>
</dbReference>
<evidence type="ECO:0000256" key="2">
    <source>
        <dbReference type="SAM" id="Phobius"/>
    </source>
</evidence>
<gene>
    <name evidence="3" type="ORF">JY572_30865</name>
</gene>